<organism evidence="2 3">
    <name type="scientific">Rhinocladiella mackenziei CBS 650.93</name>
    <dbReference type="NCBI Taxonomy" id="1442369"/>
    <lineage>
        <taxon>Eukaryota</taxon>
        <taxon>Fungi</taxon>
        <taxon>Dikarya</taxon>
        <taxon>Ascomycota</taxon>
        <taxon>Pezizomycotina</taxon>
        <taxon>Eurotiomycetes</taxon>
        <taxon>Chaetothyriomycetidae</taxon>
        <taxon>Chaetothyriales</taxon>
        <taxon>Herpotrichiellaceae</taxon>
        <taxon>Rhinocladiella</taxon>
    </lineage>
</organism>
<reference evidence="2 3" key="1">
    <citation type="submission" date="2015-01" db="EMBL/GenBank/DDBJ databases">
        <title>The Genome Sequence of Rhinocladiella mackenzie CBS 650.93.</title>
        <authorList>
            <consortium name="The Broad Institute Genomics Platform"/>
            <person name="Cuomo C."/>
            <person name="de Hoog S."/>
            <person name="Gorbushina A."/>
            <person name="Stielow B."/>
            <person name="Teixiera M."/>
            <person name="Abouelleil A."/>
            <person name="Chapman S.B."/>
            <person name="Priest M."/>
            <person name="Young S.K."/>
            <person name="Wortman J."/>
            <person name="Nusbaum C."/>
            <person name="Birren B."/>
        </authorList>
    </citation>
    <scope>NUCLEOTIDE SEQUENCE [LARGE SCALE GENOMIC DNA]</scope>
    <source>
        <strain evidence="2 3">CBS 650.93</strain>
    </source>
</reference>
<dbReference type="InterPro" id="IPR000727">
    <property type="entry name" value="T_SNARE_dom"/>
</dbReference>
<dbReference type="STRING" id="1442369.A0A0D2FSH7"/>
<evidence type="ECO:0000259" key="1">
    <source>
        <dbReference type="PROSITE" id="PS50192"/>
    </source>
</evidence>
<keyword evidence="3" id="KW-1185">Reference proteome</keyword>
<feature type="domain" description="T-SNARE coiled-coil homology" evidence="1">
    <location>
        <begin position="55"/>
        <end position="117"/>
    </location>
</feature>
<dbReference type="AlphaFoldDB" id="A0A0D2FSH7"/>
<sequence>MVNVQNLLGPKPDLNRLSQSYQNVAEEVGKFSNLPPFDADNAILNALRQLGDKFDTLDRETGKRFDRLDKKVGNLDKRVDDIDKRVGDIDKKVGDIDKKVDDIRSSVKATDHNGASRAQNAFLTKCSDPLSEFVNPSTNEAIQGFPATSEEIPKMSAAVLNSVLRDLGLALTGDRSQKEIRLRQYIGLTPEPA</sequence>
<dbReference type="Proteomes" id="UP000053617">
    <property type="component" value="Unassembled WGS sequence"/>
</dbReference>
<dbReference type="PROSITE" id="PS50192">
    <property type="entry name" value="T_SNARE"/>
    <property type="match status" value="1"/>
</dbReference>
<dbReference type="EMBL" id="KN847478">
    <property type="protein sequence ID" value="KIX05067.1"/>
    <property type="molecule type" value="Genomic_DNA"/>
</dbReference>
<name>A0A0D2FSH7_9EURO</name>
<dbReference type="OrthoDB" id="5413892at2759"/>
<proteinExistence type="predicted"/>
<evidence type="ECO:0000313" key="3">
    <source>
        <dbReference type="Proteomes" id="UP000053617"/>
    </source>
</evidence>
<dbReference type="RefSeq" id="XP_013272203.1">
    <property type="nucleotide sequence ID" value="XM_013416749.1"/>
</dbReference>
<accession>A0A0D2FSH7</accession>
<protein>
    <recommendedName>
        <fullName evidence="1">t-SNARE coiled-coil homology domain-containing protein</fullName>
    </recommendedName>
</protein>
<dbReference type="HOGENOM" id="CLU_097230_0_1_1"/>
<dbReference type="Gene3D" id="1.20.5.2280">
    <property type="match status" value="1"/>
</dbReference>
<evidence type="ECO:0000313" key="2">
    <source>
        <dbReference type="EMBL" id="KIX05067.1"/>
    </source>
</evidence>
<gene>
    <name evidence="2" type="ORF">Z518_05939</name>
</gene>
<dbReference type="GeneID" id="25294010"/>
<dbReference type="VEuPathDB" id="FungiDB:Z518_05939"/>